<proteinExistence type="predicted"/>
<keyword evidence="1" id="KW-1133">Transmembrane helix</keyword>
<organism evidence="2 3">
    <name type="scientific">Streptomyces doudnae</name>
    <dbReference type="NCBI Taxonomy" id="3075536"/>
    <lineage>
        <taxon>Bacteria</taxon>
        <taxon>Bacillati</taxon>
        <taxon>Actinomycetota</taxon>
        <taxon>Actinomycetes</taxon>
        <taxon>Kitasatosporales</taxon>
        <taxon>Streptomycetaceae</taxon>
        <taxon>Streptomyces</taxon>
    </lineage>
</organism>
<dbReference type="RefSeq" id="WP_093824306.1">
    <property type="nucleotide sequence ID" value="NZ_JAVRES010000004.1"/>
</dbReference>
<keyword evidence="3" id="KW-1185">Reference proteome</keyword>
<gene>
    <name evidence="2" type="ORF">RM877_12965</name>
</gene>
<dbReference type="EMBL" id="JAVRES010000004">
    <property type="protein sequence ID" value="MDT0435595.1"/>
    <property type="molecule type" value="Genomic_DNA"/>
</dbReference>
<name>A0ABD5ELX0_9ACTN</name>
<keyword evidence="1" id="KW-0472">Membrane</keyword>
<protein>
    <recommendedName>
        <fullName evidence="4">Integral membrane protein</fullName>
    </recommendedName>
</protein>
<feature type="transmembrane region" description="Helical" evidence="1">
    <location>
        <begin position="20"/>
        <end position="39"/>
    </location>
</feature>
<evidence type="ECO:0008006" key="4">
    <source>
        <dbReference type="Google" id="ProtNLM"/>
    </source>
</evidence>
<reference evidence="3" key="1">
    <citation type="submission" date="2023-07" db="EMBL/GenBank/DDBJ databases">
        <title>30 novel species of actinomycetes from the DSMZ collection.</title>
        <authorList>
            <person name="Nouioui I."/>
        </authorList>
    </citation>
    <scope>NUCLEOTIDE SEQUENCE [LARGE SCALE GENOMIC DNA]</scope>
    <source>
        <strain evidence="3">DSM 41981</strain>
    </source>
</reference>
<dbReference type="AlphaFoldDB" id="A0ABD5ELX0"/>
<keyword evidence="1" id="KW-0812">Transmembrane</keyword>
<evidence type="ECO:0000313" key="2">
    <source>
        <dbReference type="EMBL" id="MDT0435595.1"/>
    </source>
</evidence>
<evidence type="ECO:0000313" key="3">
    <source>
        <dbReference type="Proteomes" id="UP001183535"/>
    </source>
</evidence>
<evidence type="ECO:0000256" key="1">
    <source>
        <dbReference type="SAM" id="Phobius"/>
    </source>
</evidence>
<accession>A0ABD5ELX0</accession>
<sequence>MTGRLAEGASKLQQHIHLRGLGFIVAGASSIYYGASIAIDPRYGTVRGIQILLQRMCMEGWGWVWIGCGLIAVAYGLLRPVWDVPGIVASIAPPLMWATAYLIATIAGASSNAWGSVGMWLSRAGLVLILMRATRTVSRGH</sequence>
<feature type="transmembrane region" description="Helical" evidence="1">
    <location>
        <begin position="98"/>
        <end position="122"/>
    </location>
</feature>
<comment type="caution">
    <text evidence="2">The sequence shown here is derived from an EMBL/GenBank/DDBJ whole genome shotgun (WGS) entry which is preliminary data.</text>
</comment>
<dbReference type="Proteomes" id="UP001183535">
    <property type="component" value="Unassembled WGS sequence"/>
</dbReference>
<feature type="transmembrane region" description="Helical" evidence="1">
    <location>
        <begin position="60"/>
        <end position="78"/>
    </location>
</feature>